<keyword evidence="7" id="KW-0820">tRNA-binding</keyword>
<dbReference type="Gene3D" id="1.10.8.50">
    <property type="match status" value="1"/>
</dbReference>
<evidence type="ECO:0000256" key="9">
    <source>
        <dbReference type="SAM" id="MobiDB-lite"/>
    </source>
</evidence>
<dbReference type="GO" id="GO:0019843">
    <property type="term" value="F:rRNA binding"/>
    <property type="evidence" value="ECO:0007669"/>
    <property type="project" value="UniProtKB-UniRule"/>
</dbReference>
<dbReference type="SUPFAM" id="SSF46946">
    <property type="entry name" value="S13-like H2TH domain"/>
    <property type="match status" value="1"/>
</dbReference>
<dbReference type="InterPro" id="IPR027437">
    <property type="entry name" value="Rbsml_uS13_C"/>
</dbReference>
<comment type="function">
    <text evidence="7">Located at the top of the head of the 30S subunit, it contacts several helices of the 16S rRNA. In the 70S ribosome it contacts the 23S rRNA (bridge B1a) and protein L5 of the 50S subunit (bridge B1b), connecting the 2 subunits; these bridges are implicated in subunit movement. Contacts the tRNAs in the A and P-sites.</text>
</comment>
<keyword evidence="2 7" id="KW-0699">rRNA-binding</keyword>
<keyword evidence="3 7" id="KW-0694">RNA-binding</keyword>
<dbReference type="InterPro" id="IPR019980">
    <property type="entry name" value="Ribosomal_uS13_bac-type"/>
</dbReference>
<dbReference type="InterPro" id="IPR010979">
    <property type="entry name" value="Ribosomal_uS13-like_H2TH"/>
</dbReference>
<sequence length="128" mass="14265">MARIAGTEIPDNKRIEIALTYVHGVGRSLGNKILNDVKVDKNIRTKDLSGDQLNTLRTEVAKYKVEGDLRREVRDNIKRLKEIGSYRGARHAANLPVRGQRTKTNSRTVRGNKRVTVGSGKKPPPAPK</sequence>
<evidence type="ECO:0000313" key="10">
    <source>
        <dbReference type="EMBL" id="OGZ60864.1"/>
    </source>
</evidence>
<dbReference type="InterPro" id="IPR001892">
    <property type="entry name" value="Ribosomal_uS13"/>
</dbReference>
<evidence type="ECO:0000256" key="7">
    <source>
        <dbReference type="HAMAP-Rule" id="MF_01315"/>
    </source>
</evidence>
<accession>A0A1G2HEG7</accession>
<comment type="similarity">
    <text evidence="1 7 8">Belongs to the universal ribosomal protein uS13 family.</text>
</comment>
<organism evidence="10 11">
    <name type="scientific">Candidatus Spechtbacteria bacterium RIFCSPLOWO2_01_FULL_43_12</name>
    <dbReference type="NCBI Taxonomy" id="1802162"/>
    <lineage>
        <taxon>Bacteria</taxon>
        <taxon>Candidatus Spechtiibacteriota</taxon>
    </lineage>
</organism>
<dbReference type="PANTHER" id="PTHR10871">
    <property type="entry name" value="30S RIBOSOMAL PROTEIN S13/40S RIBOSOMAL PROTEIN S18"/>
    <property type="match status" value="1"/>
</dbReference>
<evidence type="ECO:0000256" key="5">
    <source>
        <dbReference type="ARBA" id="ARBA00023274"/>
    </source>
</evidence>
<name>A0A1G2HEG7_9BACT</name>
<dbReference type="NCBIfam" id="TIGR03631">
    <property type="entry name" value="uS13_bact"/>
    <property type="match status" value="1"/>
</dbReference>
<dbReference type="PIRSF" id="PIRSF002134">
    <property type="entry name" value="Ribosomal_S13"/>
    <property type="match status" value="1"/>
</dbReference>
<gene>
    <name evidence="7" type="primary">rpsM</name>
    <name evidence="10" type="ORF">A2919_02335</name>
</gene>
<dbReference type="HAMAP" id="MF_01315">
    <property type="entry name" value="Ribosomal_uS13"/>
    <property type="match status" value="1"/>
</dbReference>
<dbReference type="GO" id="GO:0005829">
    <property type="term" value="C:cytosol"/>
    <property type="evidence" value="ECO:0007669"/>
    <property type="project" value="TreeGrafter"/>
</dbReference>
<dbReference type="Pfam" id="PF00416">
    <property type="entry name" value="Ribosomal_S13"/>
    <property type="match status" value="1"/>
</dbReference>
<dbReference type="PROSITE" id="PS00646">
    <property type="entry name" value="RIBOSOMAL_S13_1"/>
    <property type="match status" value="1"/>
</dbReference>
<comment type="caution">
    <text evidence="10">The sequence shown here is derived from an EMBL/GenBank/DDBJ whole genome shotgun (WGS) entry which is preliminary data.</text>
</comment>
<keyword evidence="5 7" id="KW-0687">Ribonucleoprotein</keyword>
<comment type="subunit">
    <text evidence="7">Part of the 30S ribosomal subunit. Forms a loose heterodimer with protein S19. Forms two bridges to the 50S subunit in the 70S ribosome.</text>
</comment>
<evidence type="ECO:0000256" key="8">
    <source>
        <dbReference type="RuleBase" id="RU003830"/>
    </source>
</evidence>
<evidence type="ECO:0000256" key="6">
    <source>
        <dbReference type="ARBA" id="ARBA00035166"/>
    </source>
</evidence>
<evidence type="ECO:0000313" key="11">
    <source>
        <dbReference type="Proteomes" id="UP000178835"/>
    </source>
</evidence>
<dbReference type="InterPro" id="IPR018269">
    <property type="entry name" value="Ribosomal_uS13_CS"/>
</dbReference>
<reference evidence="10 11" key="1">
    <citation type="journal article" date="2016" name="Nat. Commun.">
        <title>Thousands of microbial genomes shed light on interconnected biogeochemical processes in an aquifer system.</title>
        <authorList>
            <person name="Anantharaman K."/>
            <person name="Brown C.T."/>
            <person name="Hug L.A."/>
            <person name="Sharon I."/>
            <person name="Castelle C.J."/>
            <person name="Probst A.J."/>
            <person name="Thomas B.C."/>
            <person name="Singh A."/>
            <person name="Wilkins M.J."/>
            <person name="Karaoz U."/>
            <person name="Brodie E.L."/>
            <person name="Williams K.H."/>
            <person name="Hubbard S.S."/>
            <person name="Banfield J.F."/>
        </authorList>
    </citation>
    <scope>NUCLEOTIDE SEQUENCE [LARGE SCALE GENOMIC DNA]</scope>
</reference>
<dbReference type="GO" id="GO:0015935">
    <property type="term" value="C:small ribosomal subunit"/>
    <property type="evidence" value="ECO:0007669"/>
    <property type="project" value="TreeGrafter"/>
</dbReference>
<evidence type="ECO:0000256" key="4">
    <source>
        <dbReference type="ARBA" id="ARBA00022980"/>
    </source>
</evidence>
<dbReference type="EMBL" id="MHOH01000011">
    <property type="protein sequence ID" value="OGZ60864.1"/>
    <property type="molecule type" value="Genomic_DNA"/>
</dbReference>
<keyword evidence="4 7" id="KW-0689">Ribosomal protein</keyword>
<dbReference type="AlphaFoldDB" id="A0A1G2HEG7"/>
<evidence type="ECO:0000256" key="3">
    <source>
        <dbReference type="ARBA" id="ARBA00022884"/>
    </source>
</evidence>
<dbReference type="Proteomes" id="UP000178835">
    <property type="component" value="Unassembled WGS sequence"/>
</dbReference>
<dbReference type="PROSITE" id="PS50159">
    <property type="entry name" value="RIBOSOMAL_S13_2"/>
    <property type="match status" value="1"/>
</dbReference>
<protein>
    <recommendedName>
        <fullName evidence="6 7">Small ribosomal subunit protein uS13</fullName>
    </recommendedName>
</protein>
<evidence type="ECO:0000256" key="2">
    <source>
        <dbReference type="ARBA" id="ARBA00022730"/>
    </source>
</evidence>
<dbReference type="PANTHER" id="PTHR10871:SF1">
    <property type="entry name" value="SMALL RIBOSOMAL SUBUNIT PROTEIN US13M"/>
    <property type="match status" value="1"/>
</dbReference>
<dbReference type="Gene3D" id="4.10.910.10">
    <property type="entry name" value="30s ribosomal protein s13, domain 2"/>
    <property type="match status" value="1"/>
</dbReference>
<feature type="region of interest" description="Disordered" evidence="9">
    <location>
        <begin position="91"/>
        <end position="128"/>
    </location>
</feature>
<proteinExistence type="inferred from homology"/>
<dbReference type="GO" id="GO:0003735">
    <property type="term" value="F:structural constituent of ribosome"/>
    <property type="evidence" value="ECO:0007669"/>
    <property type="project" value="InterPro"/>
</dbReference>
<dbReference type="FunFam" id="1.10.8.50:FF:000001">
    <property type="entry name" value="30S ribosomal protein S13"/>
    <property type="match status" value="1"/>
</dbReference>
<evidence type="ECO:0000256" key="1">
    <source>
        <dbReference type="ARBA" id="ARBA00008080"/>
    </source>
</evidence>
<dbReference type="GO" id="GO:0006412">
    <property type="term" value="P:translation"/>
    <property type="evidence" value="ECO:0007669"/>
    <property type="project" value="UniProtKB-UniRule"/>
</dbReference>
<dbReference type="GO" id="GO:0000049">
    <property type="term" value="F:tRNA binding"/>
    <property type="evidence" value="ECO:0007669"/>
    <property type="project" value="UniProtKB-UniRule"/>
</dbReference>